<proteinExistence type="predicted"/>
<dbReference type="EMBL" id="JAIWWW010000001">
    <property type="protein sequence ID" value="MCA4521617.1"/>
    <property type="molecule type" value="Genomic_DNA"/>
</dbReference>
<gene>
    <name evidence="3" type="ORF">F6S82_03535</name>
    <name evidence="5" type="ORF">GA424_07360</name>
    <name evidence="4" type="ORF">GA574_17600</name>
    <name evidence="6" type="ORF">GAZ43_11180</name>
    <name evidence="7" type="ORF">LDZ35_00080</name>
    <name evidence="8" type="ORF">SAMN05216250_11651</name>
</gene>
<name>A0A174AWE7_9BACE</name>
<evidence type="ECO:0000313" key="7">
    <source>
        <dbReference type="EMBL" id="MCA4521617.1"/>
    </source>
</evidence>
<feature type="domain" description="SGNH hydrolase-type esterase N-terminal" evidence="2">
    <location>
        <begin position="26"/>
        <end position="167"/>
    </location>
</feature>
<dbReference type="EMBL" id="FOUM01000016">
    <property type="protein sequence ID" value="SFN00289.1"/>
    <property type="molecule type" value="Genomic_DNA"/>
</dbReference>
<reference evidence="3" key="5">
    <citation type="submission" date="2019-09" db="EMBL/GenBank/DDBJ databases">
        <authorList>
            <person name="Ross B.D."/>
            <person name="Verster A.J."/>
            <person name="Radey M.C."/>
            <person name="Schmidtke D.T."/>
            <person name="Pope C.E."/>
            <person name="Hoffman L.R."/>
            <person name="Hajjar A.M."/>
            <person name="Peterson S.B."/>
            <person name="Borenstein E."/>
            <person name="Mougous J.D."/>
        </authorList>
    </citation>
    <scope>NUCLEOTIDE SEQUENCE</scope>
    <source>
        <strain evidence="3">H204</strain>
    </source>
</reference>
<evidence type="ECO:0000313" key="8">
    <source>
        <dbReference type="EMBL" id="SFN00289.1"/>
    </source>
</evidence>
<protein>
    <submittedName>
        <fullName evidence="8">Lysophospholipase L1</fullName>
    </submittedName>
    <submittedName>
        <fullName evidence="7">SGNH/GDSL hydrolase family protein</fullName>
    </submittedName>
</protein>
<dbReference type="Pfam" id="PF14606">
    <property type="entry name" value="Lipase_GDSL_3"/>
    <property type="match status" value="1"/>
</dbReference>
<dbReference type="InterPro" id="IPR036514">
    <property type="entry name" value="SGNH_hydro_sf"/>
</dbReference>
<dbReference type="AlphaFoldDB" id="A0A174AWE7"/>
<evidence type="ECO:0000259" key="2">
    <source>
        <dbReference type="Pfam" id="PF14607"/>
    </source>
</evidence>
<evidence type="ECO:0000313" key="13">
    <source>
        <dbReference type="Proteomes" id="UP000487596"/>
    </source>
</evidence>
<reference evidence="8 9" key="1">
    <citation type="submission" date="2016-10" db="EMBL/GenBank/DDBJ databases">
        <authorList>
            <person name="de Groot N.N."/>
        </authorList>
    </citation>
    <scope>NUCLEOTIDE SEQUENCE [LARGE SCALE GENOMIC DNA]</scope>
    <source>
        <strain evidence="8 9">NLAE-zl-C202</strain>
    </source>
</reference>
<dbReference type="Proteomes" id="UP000327007">
    <property type="component" value="Unassembled WGS sequence"/>
</dbReference>
<sequence length="360" mass="40662">MRNFRLLLLASLLAPTILWGQSIKDIRYVDASQLTLVGKALPTPHLYHRIDTVAFKGFSKSENQQARCSAGLAVVFRTNSPQIDLLPSYKWEYRKDNVTGIAAAGFDLYIRQNNEWIYANSLAPAKRNEAFTLMYGMEPKEKECLLYLPMYSELESLKIGIQPGSSIETIPNPFGQKVVFFGSSFTQGIGASRPGMSYPLQIERNTNLHVCNLGFSGNAKLQSYFAEVIAATEADAFVFDVFSNPDAMQIKERLQAFVDIIVAKHPKTPLIFVQTIQRGNEAFNTLIRARESDKLEIVETLMKEIIRKYPNIYLIGNPLPSPENRDTCTDGTHPSDLGYYFWAKNLEKKIIEILNKNKCL</sequence>
<dbReference type="EMBL" id="WDCP01000020">
    <property type="protein sequence ID" value="KAB6339423.1"/>
    <property type="molecule type" value="Genomic_DNA"/>
</dbReference>
<reference evidence="3" key="3">
    <citation type="journal article" date="2019" name="bioRxiv">
        <title>Acquired interbacterial defense systems protect against interspecies antagonism in the human gut microbiome.</title>
        <authorList>
            <person name="Ross B.D."/>
            <person name="Verster A.J."/>
            <person name="Radey M.C."/>
            <person name="Schmidtke D.T."/>
            <person name="Pope C.E."/>
            <person name="Hoffman L.R."/>
            <person name="Hajjar A.M."/>
            <person name="Peterson S.B."/>
            <person name="Borenstein E."/>
            <person name="Mougous J.D."/>
        </authorList>
    </citation>
    <scope>NUCLEOTIDE SEQUENCE</scope>
    <source>
        <strain evidence="3">H204</strain>
    </source>
</reference>
<keyword evidence="11" id="KW-1185">Reference proteome</keyword>
<dbReference type="GeneID" id="69483129"/>
<evidence type="ECO:0000313" key="9">
    <source>
        <dbReference type="Proteomes" id="UP000183766"/>
    </source>
</evidence>
<reference evidence="11 12" key="4">
    <citation type="journal article" date="2019" name="Nat. Med.">
        <title>A library of human gut bacterial isolates paired with longitudinal multiomics data enables mechanistic microbiome research.</title>
        <authorList>
            <person name="Poyet M."/>
            <person name="Groussin M."/>
            <person name="Gibbons S.M."/>
            <person name="Avila-Pacheco J."/>
            <person name="Jiang X."/>
            <person name="Kearney S.M."/>
            <person name="Perrotta A.R."/>
            <person name="Berdy B."/>
            <person name="Zhao S."/>
            <person name="Lieberman T.D."/>
            <person name="Swanson P.K."/>
            <person name="Smith M."/>
            <person name="Roesemann S."/>
            <person name="Alexander J.E."/>
            <person name="Rich S.A."/>
            <person name="Livny J."/>
            <person name="Vlamakis H."/>
            <person name="Clish C."/>
            <person name="Bullock K."/>
            <person name="Deik A."/>
            <person name="Scott J."/>
            <person name="Pierce K.A."/>
            <person name="Xavier R.J."/>
            <person name="Alm E.J."/>
        </authorList>
    </citation>
    <scope>NUCLEOTIDE SEQUENCE [LARGE SCALE GENOMIC DNA]</scope>
    <source>
        <strain evidence="6 12">BIOML-A16</strain>
        <strain evidence="5 13">BIOML-A62</strain>
        <strain evidence="4 11">BIOML-A74</strain>
    </source>
</reference>
<accession>A0A174AWE7</accession>
<organism evidence="6 12">
    <name type="scientific">Bacteroides xylanisolvens</name>
    <dbReference type="NCBI Taxonomy" id="371601"/>
    <lineage>
        <taxon>Bacteria</taxon>
        <taxon>Pseudomonadati</taxon>
        <taxon>Bacteroidota</taxon>
        <taxon>Bacteroidia</taxon>
        <taxon>Bacteroidales</taxon>
        <taxon>Bacteroidaceae</taxon>
        <taxon>Bacteroides</taxon>
    </lineage>
</organism>
<dbReference type="EMBL" id="WDEH01000008">
    <property type="protein sequence ID" value="KAB6140453.1"/>
    <property type="molecule type" value="Genomic_DNA"/>
</dbReference>
<evidence type="ECO:0000313" key="11">
    <source>
        <dbReference type="Proteomes" id="UP000435059"/>
    </source>
</evidence>
<dbReference type="Proteomes" id="UP001197958">
    <property type="component" value="Unassembled WGS sequence"/>
</dbReference>
<evidence type="ECO:0000259" key="1">
    <source>
        <dbReference type="Pfam" id="PF14606"/>
    </source>
</evidence>
<dbReference type="Gene3D" id="3.40.50.1110">
    <property type="entry name" value="SGNH hydrolase"/>
    <property type="match status" value="1"/>
</dbReference>
<dbReference type="GO" id="GO:0016788">
    <property type="term" value="F:hydrolase activity, acting on ester bonds"/>
    <property type="evidence" value="ECO:0007669"/>
    <property type="project" value="UniProtKB-ARBA"/>
</dbReference>
<dbReference type="RefSeq" id="WP_004312647.1">
    <property type="nucleotide sequence ID" value="NZ_BAABZH010000001.1"/>
</dbReference>
<evidence type="ECO:0000313" key="10">
    <source>
        <dbReference type="Proteomes" id="UP000327007"/>
    </source>
</evidence>
<dbReference type="SUPFAM" id="SSF52266">
    <property type="entry name" value="SGNH hydrolase"/>
    <property type="match status" value="1"/>
</dbReference>
<reference evidence="10" key="2">
    <citation type="journal article" date="2018" name="J. Anim. Genet.">
        <title>Acquired interbacterial defense systems protect against interspecies antagonism in the human gut microbiome.</title>
        <authorList>
            <person name="Ross B.D."/>
            <person name="Verster A.J."/>
            <person name="Radey M.C."/>
            <person name="Schmidtke D.T."/>
            <person name="Pope C.E."/>
            <person name="Hoffman L.R."/>
            <person name="Hajjar A."/>
            <person name="Peterson S.B."/>
            <person name="Borenstein E."/>
            <person name="Mougous J."/>
        </authorList>
    </citation>
    <scope>NUCLEOTIDE SEQUENCE [LARGE SCALE GENOMIC DNA]</scope>
    <source>
        <strain evidence="10">H204</strain>
    </source>
</reference>
<dbReference type="Proteomes" id="UP000435059">
    <property type="component" value="Unassembled WGS sequence"/>
</dbReference>
<evidence type="ECO:0000313" key="6">
    <source>
        <dbReference type="EMBL" id="KAB6339423.1"/>
    </source>
</evidence>
<reference evidence="7" key="6">
    <citation type="submission" date="2023-08" db="EMBL/GenBank/DDBJ databases">
        <title>Mucin Metabolism Genes Underlie the Key Renovations of Bacteroides xylanisolvens Genomes in Captive Great Apes.</title>
        <authorList>
            <person name="Nishida A.H."/>
        </authorList>
    </citation>
    <scope>NUCLEOTIDE SEQUENCE</scope>
    <source>
        <strain evidence="7">P19.10B</strain>
    </source>
</reference>
<feature type="domain" description="SGNH hydrolase-type esterase" evidence="1">
    <location>
        <begin position="177"/>
        <end position="350"/>
    </location>
</feature>
<evidence type="ECO:0000313" key="12">
    <source>
        <dbReference type="Proteomes" id="UP000438288"/>
    </source>
</evidence>
<evidence type="ECO:0000313" key="3">
    <source>
        <dbReference type="EMBL" id="KAA9049553.1"/>
    </source>
</evidence>
<dbReference type="Proteomes" id="UP000183766">
    <property type="component" value="Unassembled WGS sequence"/>
</dbReference>
<dbReference type="Gene3D" id="2.60.120.260">
    <property type="entry name" value="Galactose-binding domain-like"/>
    <property type="match status" value="1"/>
</dbReference>
<dbReference type="InterPro" id="IPR032740">
    <property type="entry name" value="GxDLY"/>
</dbReference>
<dbReference type="Proteomes" id="UP000487596">
    <property type="component" value="Unassembled WGS sequence"/>
</dbReference>
<dbReference type="EMBL" id="WDES01000033">
    <property type="protein sequence ID" value="KAB6084783.1"/>
    <property type="molecule type" value="Genomic_DNA"/>
</dbReference>
<dbReference type="InterPro" id="IPR013830">
    <property type="entry name" value="SGNH_hydro"/>
</dbReference>
<dbReference type="EMBL" id="VYQC01000002">
    <property type="protein sequence ID" value="KAA9049553.1"/>
    <property type="molecule type" value="Genomic_DNA"/>
</dbReference>
<dbReference type="Pfam" id="PF14607">
    <property type="entry name" value="GxDLY"/>
    <property type="match status" value="1"/>
</dbReference>
<dbReference type="Proteomes" id="UP000438288">
    <property type="component" value="Unassembled WGS sequence"/>
</dbReference>
<evidence type="ECO:0000313" key="4">
    <source>
        <dbReference type="EMBL" id="KAB6084783.1"/>
    </source>
</evidence>
<evidence type="ECO:0000313" key="5">
    <source>
        <dbReference type="EMBL" id="KAB6140453.1"/>
    </source>
</evidence>
<keyword evidence="7" id="KW-0378">Hydrolase</keyword>